<evidence type="ECO:0000256" key="1">
    <source>
        <dbReference type="SAM" id="MobiDB-lite"/>
    </source>
</evidence>
<organism evidence="2 3">
    <name type="scientific">Rhizopus delemar</name>
    <dbReference type="NCBI Taxonomy" id="936053"/>
    <lineage>
        <taxon>Eukaryota</taxon>
        <taxon>Fungi</taxon>
        <taxon>Fungi incertae sedis</taxon>
        <taxon>Mucoromycota</taxon>
        <taxon>Mucoromycotina</taxon>
        <taxon>Mucoromycetes</taxon>
        <taxon>Mucorales</taxon>
        <taxon>Mucorineae</taxon>
        <taxon>Rhizopodaceae</taxon>
        <taxon>Rhizopus</taxon>
    </lineage>
</organism>
<comment type="caution">
    <text evidence="2">The sequence shown here is derived from an EMBL/GenBank/DDBJ whole genome shotgun (WGS) entry which is preliminary data.</text>
</comment>
<name>A0A9P7BZ66_9FUNG</name>
<keyword evidence="3" id="KW-1185">Reference proteome</keyword>
<reference evidence="2 3" key="1">
    <citation type="journal article" date="2020" name="Microb. Genom.">
        <title>Genetic diversity of clinical and environmental Mucorales isolates obtained from an investigation of mucormycosis cases among solid organ transplant recipients.</title>
        <authorList>
            <person name="Nguyen M.H."/>
            <person name="Kaul D."/>
            <person name="Muto C."/>
            <person name="Cheng S.J."/>
            <person name="Richter R.A."/>
            <person name="Bruno V.M."/>
            <person name="Liu G."/>
            <person name="Beyhan S."/>
            <person name="Sundermann A.J."/>
            <person name="Mounaud S."/>
            <person name="Pasculle A.W."/>
            <person name="Nierman W.C."/>
            <person name="Driscoll E."/>
            <person name="Cumbie R."/>
            <person name="Clancy C.J."/>
            <person name="Dupont C.L."/>
        </authorList>
    </citation>
    <scope>NUCLEOTIDE SEQUENCE [LARGE SCALE GENOMIC DNA]</scope>
    <source>
        <strain evidence="2 3">GL24</strain>
    </source>
</reference>
<dbReference type="Proteomes" id="UP000740926">
    <property type="component" value="Unassembled WGS sequence"/>
</dbReference>
<gene>
    <name evidence="2" type="ORF">G6F50_018236</name>
</gene>
<proteinExistence type="predicted"/>
<protein>
    <submittedName>
        <fullName evidence="2">Uncharacterized protein</fullName>
    </submittedName>
</protein>
<evidence type="ECO:0000313" key="3">
    <source>
        <dbReference type="Proteomes" id="UP000740926"/>
    </source>
</evidence>
<dbReference type="EMBL" id="JAANIU010016498">
    <property type="protein sequence ID" value="KAG1528533.1"/>
    <property type="molecule type" value="Genomic_DNA"/>
</dbReference>
<feature type="region of interest" description="Disordered" evidence="1">
    <location>
        <begin position="1"/>
        <end position="61"/>
    </location>
</feature>
<sequence length="101" mass="10459">MAQHIGQAQGIDARRVQAHPISHAPHVADQRRQPGFAQRLAAREHHGVQQAGARGQEGSRFAPVVPGGAGLQFGVVAVMAAPGAARDEDDGGQLPGPVHRG</sequence>
<evidence type="ECO:0000313" key="2">
    <source>
        <dbReference type="EMBL" id="KAG1528533.1"/>
    </source>
</evidence>
<dbReference type="AlphaFoldDB" id="A0A9P7BZ66"/>
<accession>A0A9P7BZ66</accession>